<reference evidence="1" key="1">
    <citation type="journal article" date="2020" name="Phytopathology">
        <title>Genome sequence of the chestnut blight fungus Cryphonectria parasitica EP155: A fundamental resource for an archetypical invasive plant pathogen.</title>
        <authorList>
            <person name="Crouch J.A."/>
            <person name="Dawe A."/>
            <person name="Aerts A."/>
            <person name="Barry K."/>
            <person name="Churchill A.C.L."/>
            <person name="Grimwood J."/>
            <person name="Hillman B."/>
            <person name="Milgroom M.G."/>
            <person name="Pangilinan J."/>
            <person name="Smith M."/>
            <person name="Salamov A."/>
            <person name="Schmutz J."/>
            <person name="Yadav J."/>
            <person name="Grigoriev I.V."/>
            <person name="Nuss D."/>
        </authorList>
    </citation>
    <scope>NUCLEOTIDE SEQUENCE</scope>
    <source>
        <strain evidence="1">EP155</strain>
    </source>
</reference>
<evidence type="ECO:0000313" key="1">
    <source>
        <dbReference type="EMBL" id="KAF3765699.1"/>
    </source>
</evidence>
<name>A0A9P4Y2A6_CRYP1</name>
<dbReference type="GeneID" id="63840458"/>
<gene>
    <name evidence="1" type="ORF">M406DRAFT_356021</name>
</gene>
<dbReference type="InterPro" id="IPR022085">
    <property type="entry name" value="OpdG"/>
</dbReference>
<dbReference type="EMBL" id="MU032347">
    <property type="protein sequence ID" value="KAF3765699.1"/>
    <property type="molecule type" value="Genomic_DNA"/>
</dbReference>
<organism evidence="1 2">
    <name type="scientific">Cryphonectria parasitica (strain ATCC 38755 / EP155)</name>
    <dbReference type="NCBI Taxonomy" id="660469"/>
    <lineage>
        <taxon>Eukaryota</taxon>
        <taxon>Fungi</taxon>
        <taxon>Dikarya</taxon>
        <taxon>Ascomycota</taxon>
        <taxon>Pezizomycotina</taxon>
        <taxon>Sordariomycetes</taxon>
        <taxon>Sordariomycetidae</taxon>
        <taxon>Diaporthales</taxon>
        <taxon>Cryphonectriaceae</taxon>
        <taxon>Cryphonectria-Endothia species complex</taxon>
        <taxon>Cryphonectria</taxon>
    </lineage>
</organism>
<dbReference type="RefSeq" id="XP_040776660.1">
    <property type="nucleotide sequence ID" value="XM_040923329.1"/>
</dbReference>
<dbReference type="AlphaFoldDB" id="A0A9P4Y2A6"/>
<dbReference type="PANTHER" id="PTHR38797:SF4">
    <property type="entry name" value="NUCLEAR PORE COMPLEX PROTEIN NUP85"/>
    <property type="match status" value="1"/>
</dbReference>
<protein>
    <submittedName>
        <fullName evidence="1">Uncharacterized protein</fullName>
    </submittedName>
</protein>
<evidence type="ECO:0000313" key="2">
    <source>
        <dbReference type="Proteomes" id="UP000803844"/>
    </source>
</evidence>
<dbReference type="Pfam" id="PF12311">
    <property type="entry name" value="DUF3632"/>
    <property type="match status" value="1"/>
</dbReference>
<comment type="caution">
    <text evidence="1">The sequence shown here is derived from an EMBL/GenBank/DDBJ whole genome shotgun (WGS) entry which is preliminary data.</text>
</comment>
<keyword evidence="2" id="KW-1185">Reference proteome</keyword>
<dbReference type="OrthoDB" id="3350591at2759"/>
<dbReference type="PANTHER" id="PTHR38797">
    <property type="entry name" value="NUCLEAR PORE COMPLEX PROTEIN NUP85-RELATED"/>
    <property type="match status" value="1"/>
</dbReference>
<accession>A0A9P4Y2A6</accession>
<dbReference type="Proteomes" id="UP000803844">
    <property type="component" value="Unassembled WGS sequence"/>
</dbReference>
<sequence>MTTAMKRHWVYEPGHLWSRLVMFGPSARECWNDSLGCGAGWHPVEIKAWTNVNAFIARVTAQEIADFTLYGMWALDEALVDEINVHENRHQPPPSRDCIADALFQVAAVWIRLAGRRLLHKSQEVVEDEARAFVTPSKWEGWRRMFEKEAESMRYTVSVSQIARDCAQLMSQFEKELMVTEVVV</sequence>
<dbReference type="InterPro" id="IPR053204">
    <property type="entry name" value="Oxopyrrolidines_Biosynth-assoc"/>
</dbReference>
<proteinExistence type="predicted"/>